<comment type="caution">
    <text evidence="3">The sequence shown here is derived from an EMBL/GenBank/DDBJ whole genome shotgun (WGS) entry which is preliminary data.</text>
</comment>
<dbReference type="Pfam" id="PF20066">
    <property type="entry name" value="Glyoxalase_8"/>
    <property type="match status" value="1"/>
</dbReference>
<gene>
    <name evidence="3" type="ORF">So717_40840</name>
</gene>
<reference evidence="3 4" key="1">
    <citation type="submission" date="2019-12" db="EMBL/GenBank/DDBJ databases">
        <title>Roseobacter cerasinus sp. nov., isolated from seawater around aquaculture.</title>
        <authorList>
            <person name="Muramatsu S."/>
            <person name="Takabe Y."/>
            <person name="Mori K."/>
            <person name="Takaichi S."/>
            <person name="Hanada S."/>
        </authorList>
    </citation>
    <scope>NUCLEOTIDE SEQUENCE [LARGE SCALE GENOMIC DNA]</scope>
    <source>
        <strain evidence="3 4">AI77</strain>
    </source>
</reference>
<keyword evidence="4" id="KW-1185">Reference proteome</keyword>
<dbReference type="InterPro" id="IPR045517">
    <property type="entry name" value="Glyoxalase_8"/>
</dbReference>
<sequence length="147" mass="16479">MDIALPSRDALKAQAKRLRIKLAETGQTLSHSAALEAVAHQWGARDWNTLSAWAGEQPKPVWQVGQRVSGRYLGHPFRGHIRAAQQRGTTHWRLTLRLDAPVDVARSPHFSCLRQHISCTLDARGRSPQKTSDGVPQMVLDDHWARP</sequence>
<evidence type="ECO:0000256" key="1">
    <source>
        <dbReference type="SAM" id="MobiDB-lite"/>
    </source>
</evidence>
<protein>
    <recommendedName>
        <fullName evidence="2">Glyoxalase-related protein domain-containing protein</fullName>
    </recommendedName>
</protein>
<dbReference type="AlphaFoldDB" id="A0A640VZ01"/>
<organism evidence="3 4">
    <name type="scientific">Roseobacter cerasinus</name>
    <dbReference type="NCBI Taxonomy" id="2602289"/>
    <lineage>
        <taxon>Bacteria</taxon>
        <taxon>Pseudomonadati</taxon>
        <taxon>Pseudomonadota</taxon>
        <taxon>Alphaproteobacteria</taxon>
        <taxon>Rhodobacterales</taxon>
        <taxon>Roseobacteraceae</taxon>
        <taxon>Roseobacter</taxon>
    </lineage>
</organism>
<dbReference type="EMBL" id="BLIV01000011">
    <property type="protein sequence ID" value="GFE52331.1"/>
    <property type="molecule type" value="Genomic_DNA"/>
</dbReference>
<feature type="region of interest" description="Disordered" evidence="1">
    <location>
        <begin position="124"/>
        <end position="147"/>
    </location>
</feature>
<dbReference type="RefSeq" id="WP_306439510.1">
    <property type="nucleotide sequence ID" value="NZ_BLIV01000011.1"/>
</dbReference>
<evidence type="ECO:0000313" key="3">
    <source>
        <dbReference type="EMBL" id="GFE52331.1"/>
    </source>
</evidence>
<evidence type="ECO:0000313" key="4">
    <source>
        <dbReference type="Proteomes" id="UP000436522"/>
    </source>
</evidence>
<feature type="domain" description="Glyoxalase-related protein" evidence="2">
    <location>
        <begin position="2"/>
        <end position="141"/>
    </location>
</feature>
<dbReference type="Proteomes" id="UP000436522">
    <property type="component" value="Unassembled WGS sequence"/>
</dbReference>
<evidence type="ECO:0000259" key="2">
    <source>
        <dbReference type="Pfam" id="PF20066"/>
    </source>
</evidence>
<name>A0A640VZ01_9RHOB</name>
<accession>A0A640VZ01</accession>
<proteinExistence type="predicted"/>